<feature type="domain" description="Manganese/iron superoxide dismutase C-terminal" evidence="6">
    <location>
        <begin position="91"/>
        <end position="190"/>
    </location>
</feature>
<evidence type="ECO:0000313" key="7">
    <source>
        <dbReference type="EMBL" id="OGE82909.1"/>
    </source>
</evidence>
<dbReference type="PANTHER" id="PTHR11404">
    <property type="entry name" value="SUPEROXIDE DISMUTASE 2"/>
    <property type="match status" value="1"/>
</dbReference>
<comment type="caution">
    <text evidence="7">The sequence shown here is derived from an EMBL/GenBank/DDBJ whole genome shotgun (WGS) entry which is preliminary data.</text>
</comment>
<dbReference type="InterPro" id="IPR036314">
    <property type="entry name" value="SOD_C_sf"/>
</dbReference>
<evidence type="ECO:0000259" key="6">
    <source>
        <dbReference type="Pfam" id="PF02777"/>
    </source>
</evidence>
<evidence type="ECO:0000256" key="4">
    <source>
        <dbReference type="ARBA" id="ARBA00023002"/>
    </source>
</evidence>
<feature type="binding site" evidence="5">
    <location>
        <position position="162"/>
    </location>
    <ligand>
        <name>Mn(2+)</name>
        <dbReference type="ChEBI" id="CHEBI:29035"/>
    </ligand>
</feature>
<evidence type="ECO:0000256" key="3">
    <source>
        <dbReference type="ARBA" id="ARBA00022723"/>
    </source>
</evidence>
<dbReference type="InterPro" id="IPR001189">
    <property type="entry name" value="Mn/Fe_SOD"/>
</dbReference>
<dbReference type="Pfam" id="PF02777">
    <property type="entry name" value="Sod_Fe_C"/>
    <property type="match status" value="1"/>
</dbReference>
<dbReference type="InterPro" id="IPR050265">
    <property type="entry name" value="Fe/Mn_Superoxide_Dismutase"/>
</dbReference>
<name>A0A1F5NZ53_9BACT</name>
<organism evidence="7 8">
    <name type="scientific">Candidatus Doudnabacteria bacterium RIFCSPHIGHO2_01_FULL_49_9</name>
    <dbReference type="NCBI Taxonomy" id="1817827"/>
    <lineage>
        <taxon>Bacteria</taxon>
        <taxon>Candidatus Doudnaibacteriota</taxon>
    </lineage>
</organism>
<sequence>MLYTQQNLDRLLGTPGFSDTLLKNHFTLYGGYVTNVNKLVDELATLAKDGKQSTPQYAEMKRRFGWEWNGMKLHELYFGNMANGGKALDPNSALATKLKDQFGSHEAWEKDFRATGAMRGIGWSILYHDSANDSLFNTWVNEHDMGHLAGCTPLLVLDVFEHAYITDYGIKRADYIEAFFKAIDWEVVGTRFSK</sequence>
<dbReference type="Proteomes" id="UP000176339">
    <property type="component" value="Unassembled WGS sequence"/>
</dbReference>
<keyword evidence="3 5" id="KW-0479">Metal-binding</keyword>
<dbReference type="EMBL" id="MFEN01000060">
    <property type="protein sequence ID" value="OGE82909.1"/>
    <property type="molecule type" value="Genomic_DNA"/>
</dbReference>
<evidence type="ECO:0000256" key="1">
    <source>
        <dbReference type="ARBA" id="ARBA00008714"/>
    </source>
</evidence>
<dbReference type="SUPFAM" id="SSF54719">
    <property type="entry name" value="Fe,Mn superoxide dismutase (SOD), C-terminal domain"/>
    <property type="match status" value="1"/>
</dbReference>
<keyword evidence="4" id="KW-0560">Oxidoreductase</keyword>
<accession>A0A1F5NZ53</accession>
<dbReference type="GO" id="GO:0004784">
    <property type="term" value="F:superoxide dismutase activity"/>
    <property type="evidence" value="ECO:0007669"/>
    <property type="project" value="UniProtKB-EC"/>
</dbReference>
<dbReference type="InterPro" id="IPR036324">
    <property type="entry name" value="Mn/Fe_SOD_N_sf"/>
</dbReference>
<gene>
    <name evidence="7" type="ORF">A2846_05120</name>
</gene>
<feature type="binding site" evidence="5">
    <location>
        <position position="158"/>
    </location>
    <ligand>
        <name>Mn(2+)</name>
        <dbReference type="ChEBI" id="CHEBI:29035"/>
    </ligand>
</feature>
<feature type="binding site" evidence="5">
    <location>
        <position position="25"/>
    </location>
    <ligand>
        <name>Mn(2+)</name>
        <dbReference type="ChEBI" id="CHEBI:29035"/>
    </ligand>
</feature>
<dbReference type="SUPFAM" id="SSF46609">
    <property type="entry name" value="Fe,Mn superoxide dismutase (SOD), N-terminal domain"/>
    <property type="match status" value="1"/>
</dbReference>
<evidence type="ECO:0000313" key="8">
    <source>
        <dbReference type="Proteomes" id="UP000176339"/>
    </source>
</evidence>
<reference evidence="7 8" key="1">
    <citation type="journal article" date="2016" name="Nat. Commun.">
        <title>Thousands of microbial genomes shed light on interconnected biogeochemical processes in an aquifer system.</title>
        <authorList>
            <person name="Anantharaman K."/>
            <person name="Brown C.T."/>
            <person name="Hug L.A."/>
            <person name="Sharon I."/>
            <person name="Castelle C.J."/>
            <person name="Probst A.J."/>
            <person name="Thomas B.C."/>
            <person name="Singh A."/>
            <person name="Wilkins M.J."/>
            <person name="Karaoz U."/>
            <person name="Brodie E.L."/>
            <person name="Williams K.H."/>
            <person name="Hubbard S.S."/>
            <person name="Banfield J.F."/>
        </authorList>
    </citation>
    <scope>NUCLEOTIDE SEQUENCE [LARGE SCALE GENOMIC DNA]</scope>
</reference>
<evidence type="ECO:0000256" key="2">
    <source>
        <dbReference type="ARBA" id="ARBA00012682"/>
    </source>
</evidence>
<dbReference type="EC" id="1.15.1.1" evidence="2"/>
<feature type="binding site" evidence="5">
    <location>
        <position position="74"/>
    </location>
    <ligand>
        <name>Mn(2+)</name>
        <dbReference type="ChEBI" id="CHEBI:29035"/>
    </ligand>
</feature>
<dbReference type="PANTHER" id="PTHR11404:SF6">
    <property type="entry name" value="SUPEROXIDE DISMUTASE [MN], MITOCHONDRIAL"/>
    <property type="match status" value="1"/>
</dbReference>
<dbReference type="Gene3D" id="3.55.40.20">
    <property type="entry name" value="Iron/manganese superoxide dismutase, C-terminal domain"/>
    <property type="match status" value="1"/>
</dbReference>
<proteinExistence type="inferred from homology"/>
<protein>
    <recommendedName>
        <fullName evidence="2">superoxide dismutase</fullName>
        <ecNumber evidence="2">1.15.1.1</ecNumber>
    </recommendedName>
</protein>
<evidence type="ECO:0000256" key="5">
    <source>
        <dbReference type="PIRSR" id="PIRSR000349-1"/>
    </source>
</evidence>
<dbReference type="InterPro" id="IPR019832">
    <property type="entry name" value="Mn/Fe_SOD_C"/>
</dbReference>
<dbReference type="GO" id="GO:0046872">
    <property type="term" value="F:metal ion binding"/>
    <property type="evidence" value="ECO:0007669"/>
    <property type="project" value="UniProtKB-KW"/>
</dbReference>
<dbReference type="PIRSF" id="PIRSF000349">
    <property type="entry name" value="SODismutase"/>
    <property type="match status" value="1"/>
</dbReference>
<comment type="similarity">
    <text evidence="1">Belongs to the iron/manganese superoxide dismutase family.</text>
</comment>
<dbReference type="AlphaFoldDB" id="A0A1F5NZ53"/>